<reference evidence="3" key="1">
    <citation type="journal article" date="2016" name="Genome Announc.">
        <title>Draft genome sequences of fungus Aspergillus calidoustus.</title>
        <authorList>
            <person name="Horn F."/>
            <person name="Linde J."/>
            <person name="Mattern D.J."/>
            <person name="Walther G."/>
            <person name="Guthke R."/>
            <person name="Scherlach K."/>
            <person name="Martin K."/>
            <person name="Brakhage A.A."/>
            <person name="Petzke L."/>
            <person name="Valiante V."/>
        </authorList>
    </citation>
    <scope>NUCLEOTIDE SEQUENCE [LARGE SCALE GENOMIC DNA]</scope>
    <source>
        <strain evidence="3">SF006504</strain>
    </source>
</reference>
<organism evidence="2 3">
    <name type="scientific">Aspergillus calidoustus</name>
    <dbReference type="NCBI Taxonomy" id="454130"/>
    <lineage>
        <taxon>Eukaryota</taxon>
        <taxon>Fungi</taxon>
        <taxon>Dikarya</taxon>
        <taxon>Ascomycota</taxon>
        <taxon>Pezizomycotina</taxon>
        <taxon>Eurotiomycetes</taxon>
        <taxon>Eurotiomycetidae</taxon>
        <taxon>Eurotiales</taxon>
        <taxon>Aspergillaceae</taxon>
        <taxon>Aspergillus</taxon>
        <taxon>Aspergillus subgen. Nidulantes</taxon>
    </lineage>
</organism>
<name>A0A0U5FYV4_ASPCI</name>
<dbReference type="Proteomes" id="UP000054771">
    <property type="component" value="Unassembled WGS sequence"/>
</dbReference>
<protein>
    <submittedName>
        <fullName evidence="2">Uncharacterized protein</fullName>
    </submittedName>
</protein>
<dbReference type="EMBL" id="CDMC01000004">
    <property type="protein sequence ID" value="CEL04547.1"/>
    <property type="molecule type" value="Genomic_DNA"/>
</dbReference>
<accession>A0A0U5FYV4</accession>
<feature type="region of interest" description="Disordered" evidence="1">
    <location>
        <begin position="29"/>
        <end position="59"/>
    </location>
</feature>
<dbReference type="AlphaFoldDB" id="A0A0U5FYV4"/>
<evidence type="ECO:0000313" key="3">
    <source>
        <dbReference type="Proteomes" id="UP000054771"/>
    </source>
</evidence>
<gene>
    <name evidence="2" type="ORF">ASPCAL05675</name>
</gene>
<evidence type="ECO:0000313" key="2">
    <source>
        <dbReference type="EMBL" id="CEL04547.1"/>
    </source>
</evidence>
<proteinExistence type="predicted"/>
<keyword evidence="3" id="KW-1185">Reference proteome</keyword>
<sequence length="59" mass="7043">MATAILHKITLHRTTPRNKGILRRLKVGGRDPVNIHSPIRRRKDNHRYEKPRTRARRAR</sequence>
<evidence type="ECO:0000256" key="1">
    <source>
        <dbReference type="SAM" id="MobiDB-lite"/>
    </source>
</evidence>